<sequence>MPSQRGSYLLNVGPTQWGQLNEGQQGRLMEIGAWHFINQEAVHNVRPWIVRNEGDIWLTKSKDGNTVYAYLTNMPDWPRGERRTFLLRSLNATGQPKSAYWGNRVMWLSISLQTMVKRGLSKRLMVLTFHWFAPSGFITITNGQIPLW</sequence>
<comment type="caution">
    <text evidence="1">The sequence shown here is derived from an EMBL/GenBank/DDBJ whole genome shotgun (WGS) entry which is preliminary data.</text>
</comment>
<evidence type="ECO:0008006" key="3">
    <source>
        <dbReference type="Google" id="ProtNLM"/>
    </source>
</evidence>
<evidence type="ECO:0000313" key="1">
    <source>
        <dbReference type="EMBL" id="RAI74840.1"/>
    </source>
</evidence>
<dbReference type="EMBL" id="QLII01000001">
    <property type="protein sequence ID" value="RAI74840.1"/>
    <property type="molecule type" value="Genomic_DNA"/>
</dbReference>
<keyword evidence="2" id="KW-1185">Reference proteome</keyword>
<dbReference type="Gene3D" id="3.20.20.80">
    <property type="entry name" value="Glycosidases"/>
    <property type="match status" value="1"/>
</dbReference>
<protein>
    <recommendedName>
        <fullName evidence="3">Alpha-L-fucosidase</fullName>
    </recommendedName>
</protein>
<reference evidence="1 2" key="1">
    <citation type="submission" date="2018-06" db="EMBL/GenBank/DDBJ databases">
        <title>Spirosoma sp. HMF3257 Genome sequencing and assembly.</title>
        <authorList>
            <person name="Kang H."/>
            <person name="Cha I."/>
            <person name="Kim H."/>
            <person name="Kang J."/>
            <person name="Joh K."/>
        </authorList>
    </citation>
    <scope>NUCLEOTIDE SEQUENCE [LARGE SCALE GENOMIC DNA]</scope>
    <source>
        <strain evidence="1 2">HMF3257</strain>
    </source>
</reference>
<evidence type="ECO:0000313" key="2">
    <source>
        <dbReference type="Proteomes" id="UP000249016"/>
    </source>
</evidence>
<dbReference type="SUPFAM" id="SSF51445">
    <property type="entry name" value="(Trans)glycosidases"/>
    <property type="match status" value="1"/>
</dbReference>
<name>A0A327NHF7_9BACT</name>
<dbReference type="Proteomes" id="UP000249016">
    <property type="component" value="Unassembled WGS sequence"/>
</dbReference>
<accession>A0A327NHF7</accession>
<gene>
    <name evidence="1" type="ORF">HMF3257_12380</name>
</gene>
<proteinExistence type="predicted"/>
<dbReference type="AlphaFoldDB" id="A0A327NHF7"/>
<dbReference type="InterPro" id="IPR017853">
    <property type="entry name" value="GH"/>
</dbReference>
<organism evidence="1 2">
    <name type="scientific">Spirosoma telluris</name>
    <dbReference type="NCBI Taxonomy" id="2183553"/>
    <lineage>
        <taxon>Bacteria</taxon>
        <taxon>Pseudomonadati</taxon>
        <taxon>Bacteroidota</taxon>
        <taxon>Cytophagia</taxon>
        <taxon>Cytophagales</taxon>
        <taxon>Cytophagaceae</taxon>
        <taxon>Spirosoma</taxon>
    </lineage>
</organism>